<dbReference type="CDD" id="cd19105">
    <property type="entry name" value="AKR_unchar"/>
    <property type="match status" value="1"/>
</dbReference>
<dbReference type="InterPro" id="IPR020471">
    <property type="entry name" value="AKR"/>
</dbReference>
<dbReference type="PRINTS" id="PR00069">
    <property type="entry name" value="ALDKETRDTASE"/>
</dbReference>
<dbReference type="EMBL" id="LAZR01009862">
    <property type="protein sequence ID" value="KKM70185.1"/>
    <property type="molecule type" value="Genomic_DNA"/>
</dbReference>
<evidence type="ECO:0000313" key="2">
    <source>
        <dbReference type="EMBL" id="KKM70185.1"/>
    </source>
</evidence>
<proteinExistence type="predicted"/>
<dbReference type="SUPFAM" id="SSF51430">
    <property type="entry name" value="NAD(P)-linked oxidoreductase"/>
    <property type="match status" value="1"/>
</dbReference>
<accession>A0A0F9M0G0</accession>
<gene>
    <name evidence="2" type="ORF">LCGC14_1443250</name>
</gene>
<name>A0A0F9M0G0_9ZZZZ</name>
<comment type="caution">
    <text evidence="2">The sequence shown here is derived from an EMBL/GenBank/DDBJ whole genome shotgun (WGS) entry which is preliminary data.</text>
</comment>
<dbReference type="InterPro" id="IPR023210">
    <property type="entry name" value="NADP_OxRdtase_dom"/>
</dbReference>
<organism evidence="2">
    <name type="scientific">marine sediment metagenome</name>
    <dbReference type="NCBI Taxonomy" id="412755"/>
    <lineage>
        <taxon>unclassified sequences</taxon>
        <taxon>metagenomes</taxon>
        <taxon>ecological metagenomes</taxon>
    </lineage>
</organism>
<sequence>MDYITLGRTGLKVSVLGIGCGGPSRIGQNTGNSVEESISIVKYALASGINFIDTAEVYRTEKIVGASIKNIIREDLVISTKKSTWGKLHPDDVIKSLERSLSNLGTDYIDIYNLHGVVLQDYDYLASEILPILQDLRDQGKIRFLGITERFNPDPQHLMLQRALKDDCWDVMMVGFNILNQSARDLILEQTIKKNIGVLVMFAVRLALSRPQRLKECIDELIKNKQVNTSDIDENNPLGFLIHENGASSVVDAGYRFCRDEPGTHVILSGTGNLNHLKENIKTILKPPLPEKDVIKLREIFRKVDSISGQ</sequence>
<reference evidence="2" key="1">
    <citation type="journal article" date="2015" name="Nature">
        <title>Complex archaea that bridge the gap between prokaryotes and eukaryotes.</title>
        <authorList>
            <person name="Spang A."/>
            <person name="Saw J.H."/>
            <person name="Jorgensen S.L."/>
            <person name="Zaremba-Niedzwiedzka K."/>
            <person name="Martijn J."/>
            <person name="Lind A.E."/>
            <person name="van Eijk R."/>
            <person name="Schleper C."/>
            <person name="Guy L."/>
            <person name="Ettema T.J."/>
        </authorList>
    </citation>
    <scope>NUCLEOTIDE SEQUENCE</scope>
</reference>
<dbReference type="AlphaFoldDB" id="A0A0F9M0G0"/>
<protein>
    <recommendedName>
        <fullName evidence="1">NADP-dependent oxidoreductase domain-containing protein</fullName>
    </recommendedName>
</protein>
<dbReference type="PANTHER" id="PTHR43312">
    <property type="entry name" value="D-THREO-ALDOSE 1-DEHYDROGENASE"/>
    <property type="match status" value="1"/>
</dbReference>
<dbReference type="InterPro" id="IPR036812">
    <property type="entry name" value="NAD(P)_OxRdtase_dom_sf"/>
</dbReference>
<dbReference type="GO" id="GO:0016491">
    <property type="term" value="F:oxidoreductase activity"/>
    <property type="evidence" value="ECO:0007669"/>
    <property type="project" value="InterPro"/>
</dbReference>
<evidence type="ECO:0000259" key="1">
    <source>
        <dbReference type="Pfam" id="PF00248"/>
    </source>
</evidence>
<dbReference type="Pfam" id="PF00248">
    <property type="entry name" value="Aldo_ket_red"/>
    <property type="match status" value="1"/>
</dbReference>
<dbReference type="InterPro" id="IPR053135">
    <property type="entry name" value="AKR2_Oxidoreductase"/>
</dbReference>
<feature type="domain" description="NADP-dependent oxidoreductase" evidence="1">
    <location>
        <begin position="19"/>
        <end position="300"/>
    </location>
</feature>
<dbReference type="PANTHER" id="PTHR43312:SF1">
    <property type="entry name" value="NADP-DEPENDENT OXIDOREDUCTASE DOMAIN-CONTAINING PROTEIN"/>
    <property type="match status" value="1"/>
</dbReference>
<dbReference type="Gene3D" id="3.20.20.100">
    <property type="entry name" value="NADP-dependent oxidoreductase domain"/>
    <property type="match status" value="1"/>
</dbReference>